<reference evidence="3 4" key="1">
    <citation type="submission" date="2016-11" db="EMBL/GenBank/DDBJ databases">
        <authorList>
            <person name="Jaros S."/>
            <person name="Januszkiewicz K."/>
            <person name="Wedrychowicz H."/>
        </authorList>
    </citation>
    <scope>NUCLEOTIDE SEQUENCE [LARGE SCALE GENOMIC DNA]</scope>
    <source>
        <strain evidence="3 4">DSM 19022</strain>
    </source>
</reference>
<gene>
    <name evidence="3" type="ORF">SAMN02745176_02680</name>
</gene>
<feature type="binding site" evidence="2">
    <location>
        <position position="60"/>
    </location>
    <ligand>
        <name>Zn(2+)</name>
        <dbReference type="ChEBI" id="CHEBI:29105"/>
        <label>2</label>
    </ligand>
</feature>
<feature type="binding site" evidence="2">
    <location>
        <position position="10"/>
    </location>
    <ligand>
        <name>Zn(2+)</name>
        <dbReference type="ChEBI" id="CHEBI:29105"/>
        <label>1</label>
    </ligand>
</feature>
<proteinExistence type="predicted"/>
<feature type="binding site" evidence="2">
    <location>
        <position position="105"/>
    </location>
    <ligand>
        <name>Zn(2+)</name>
        <dbReference type="ChEBI" id="CHEBI:29105"/>
        <label>2</label>
    </ligand>
</feature>
<sequence>MKVFISADMEGITSTIKWEECNANDKFYSIFAEQMTDEVVAACEGAIAAGADEIVIKDAHNGATNIDITKLPDCAKIIRGWSGHPYTMVEGIDSTFDAAMFVGYHSAAGREGNPLSHTMTRKPLYIKINGEYASEFMLYSFAAAYEGVPTVFLSGDKMLCEDAAKMHPGVHTVAVKEGQGASAMCMSTKKSLRLIREKAEQSLKQNLNKARISLSDKFNVDICFKDHMQANKMSFYPGMKKLDNNRLLYETDDYFEVLRMVNFVL</sequence>
<evidence type="ECO:0000313" key="4">
    <source>
        <dbReference type="Proteomes" id="UP000184442"/>
    </source>
</evidence>
<keyword evidence="2" id="KW-0862">Zinc</keyword>
<evidence type="ECO:0000256" key="1">
    <source>
        <dbReference type="PIRSR" id="PIRSR015853-1"/>
    </source>
</evidence>
<dbReference type="InterPro" id="IPR007035">
    <property type="entry name" value="Peptidase_M55"/>
</dbReference>
<dbReference type="SUPFAM" id="SSF63992">
    <property type="entry name" value="Dipeptide transport protein"/>
    <property type="match status" value="1"/>
</dbReference>
<dbReference type="STRING" id="1122184.SAMN02745176_02680"/>
<keyword evidence="4" id="KW-1185">Reference proteome</keyword>
<feature type="binding site" evidence="2">
    <location>
        <position position="8"/>
    </location>
    <ligand>
        <name>Zn(2+)</name>
        <dbReference type="ChEBI" id="CHEBI:29105"/>
        <label>2</label>
    </ligand>
</feature>
<dbReference type="Pfam" id="PF04951">
    <property type="entry name" value="Peptidase_M55"/>
    <property type="match status" value="1"/>
</dbReference>
<dbReference type="OrthoDB" id="9785420at2"/>
<evidence type="ECO:0000256" key="2">
    <source>
        <dbReference type="PIRSR" id="PIRSR015853-2"/>
    </source>
</evidence>
<organism evidence="3 4">
    <name type="scientific">Lutispora thermophila DSM 19022</name>
    <dbReference type="NCBI Taxonomy" id="1122184"/>
    <lineage>
        <taxon>Bacteria</taxon>
        <taxon>Bacillati</taxon>
        <taxon>Bacillota</taxon>
        <taxon>Clostridia</taxon>
        <taxon>Lutisporales</taxon>
        <taxon>Lutisporaceae</taxon>
        <taxon>Lutispora</taxon>
    </lineage>
</organism>
<dbReference type="Gene3D" id="3.30.1360.130">
    <property type="entry name" value="Dipeptide transport protein"/>
    <property type="match status" value="1"/>
</dbReference>
<dbReference type="CDD" id="cd08770">
    <property type="entry name" value="DAP_dppA_3"/>
    <property type="match status" value="1"/>
</dbReference>
<dbReference type="RefSeq" id="WP_073026682.1">
    <property type="nucleotide sequence ID" value="NZ_FQZS01000019.1"/>
</dbReference>
<name>A0A1M6H7X9_9FIRM</name>
<dbReference type="Gene3D" id="3.40.50.10780">
    <property type="entry name" value="Dipeptide transport protein"/>
    <property type="match status" value="1"/>
</dbReference>
<dbReference type="EMBL" id="FQZS01000019">
    <property type="protein sequence ID" value="SHJ18331.1"/>
    <property type="molecule type" value="Genomic_DNA"/>
</dbReference>
<dbReference type="InterPro" id="IPR027476">
    <property type="entry name" value="DppA_N"/>
</dbReference>
<protein>
    <submittedName>
        <fullName evidence="3">D-amino peptidase</fullName>
    </submittedName>
</protein>
<evidence type="ECO:0000313" key="3">
    <source>
        <dbReference type="EMBL" id="SHJ18331.1"/>
    </source>
</evidence>
<dbReference type="GO" id="GO:0046872">
    <property type="term" value="F:metal ion binding"/>
    <property type="evidence" value="ECO:0007669"/>
    <property type="project" value="UniProtKB-KW"/>
</dbReference>
<dbReference type="PIRSF" id="PIRSF015853">
    <property type="entry name" value="Pep_DppA"/>
    <property type="match status" value="1"/>
</dbReference>
<feature type="binding site" evidence="2">
    <location>
        <position position="8"/>
    </location>
    <ligand>
        <name>Zn(2+)</name>
        <dbReference type="ChEBI" id="CHEBI:29105"/>
        <label>1</label>
    </ligand>
</feature>
<accession>A0A1M6H7X9</accession>
<feature type="active site" description="Nucleophile" evidence="1">
    <location>
        <position position="117"/>
    </location>
</feature>
<dbReference type="AlphaFoldDB" id="A0A1M6H7X9"/>
<dbReference type="Proteomes" id="UP000184442">
    <property type="component" value="Unassembled WGS sequence"/>
</dbReference>
<dbReference type="InterPro" id="IPR036177">
    <property type="entry name" value="Peptidase_M55_sf"/>
</dbReference>
<keyword evidence="2" id="KW-0479">Metal-binding</keyword>
<feature type="binding site" evidence="2">
    <location>
        <position position="135"/>
    </location>
    <ligand>
        <name>Zn(2+)</name>
        <dbReference type="ChEBI" id="CHEBI:29105"/>
        <label>2</label>
    </ligand>
</feature>